<comment type="caution">
    <text evidence="1">The sequence shown here is derived from an EMBL/GenBank/DDBJ whole genome shotgun (WGS) entry which is preliminary data.</text>
</comment>
<gene>
    <name evidence="1" type="ORF">P7K49_024599</name>
</gene>
<dbReference type="EMBL" id="JASSZA010000011">
    <property type="protein sequence ID" value="KAK2099148.1"/>
    <property type="molecule type" value="Genomic_DNA"/>
</dbReference>
<accession>A0ABQ9UQ10</accession>
<reference evidence="1 2" key="1">
    <citation type="submission" date="2023-05" db="EMBL/GenBank/DDBJ databases">
        <title>B98-5 Cell Line De Novo Hybrid Assembly: An Optical Mapping Approach.</title>
        <authorList>
            <person name="Kananen K."/>
            <person name="Auerbach J.A."/>
            <person name="Kautto E."/>
            <person name="Blachly J.S."/>
        </authorList>
    </citation>
    <scope>NUCLEOTIDE SEQUENCE [LARGE SCALE GENOMIC DNA]</scope>
    <source>
        <strain evidence="1">B95-8</strain>
        <tissue evidence="1">Cell line</tissue>
    </source>
</reference>
<protein>
    <submittedName>
        <fullName evidence="1">Uncharacterized protein</fullName>
    </submittedName>
</protein>
<proteinExistence type="predicted"/>
<sequence>MDVSFADQEGHGAELSFSCEASRNPLESVALGHVVKLAVSFLALLSAACWLSQLSSTNDGHLVQHTVPAEVRLEAGCSCAQLPRALPGWLESCPFFG</sequence>
<dbReference type="Proteomes" id="UP001266305">
    <property type="component" value="Unassembled WGS sequence"/>
</dbReference>
<keyword evidence="2" id="KW-1185">Reference proteome</keyword>
<evidence type="ECO:0000313" key="2">
    <source>
        <dbReference type="Proteomes" id="UP001266305"/>
    </source>
</evidence>
<evidence type="ECO:0000313" key="1">
    <source>
        <dbReference type="EMBL" id="KAK2099148.1"/>
    </source>
</evidence>
<name>A0ABQ9UQ10_SAGOE</name>
<organism evidence="1 2">
    <name type="scientific">Saguinus oedipus</name>
    <name type="common">Cotton-top tamarin</name>
    <name type="synonym">Oedipomidas oedipus</name>
    <dbReference type="NCBI Taxonomy" id="9490"/>
    <lineage>
        <taxon>Eukaryota</taxon>
        <taxon>Metazoa</taxon>
        <taxon>Chordata</taxon>
        <taxon>Craniata</taxon>
        <taxon>Vertebrata</taxon>
        <taxon>Euteleostomi</taxon>
        <taxon>Mammalia</taxon>
        <taxon>Eutheria</taxon>
        <taxon>Euarchontoglires</taxon>
        <taxon>Primates</taxon>
        <taxon>Haplorrhini</taxon>
        <taxon>Platyrrhini</taxon>
        <taxon>Cebidae</taxon>
        <taxon>Callitrichinae</taxon>
        <taxon>Saguinus</taxon>
    </lineage>
</organism>